<dbReference type="InterPro" id="IPR016181">
    <property type="entry name" value="Acyl_CoA_acyltransferase"/>
</dbReference>
<dbReference type="SUPFAM" id="SSF55729">
    <property type="entry name" value="Acyl-CoA N-acyltransferases (Nat)"/>
    <property type="match status" value="1"/>
</dbReference>
<keyword evidence="4" id="KW-1185">Reference proteome</keyword>
<dbReference type="GO" id="GO:0016747">
    <property type="term" value="F:acyltransferase activity, transferring groups other than amino-acyl groups"/>
    <property type="evidence" value="ECO:0007669"/>
    <property type="project" value="InterPro"/>
</dbReference>
<dbReference type="EMBL" id="KV875095">
    <property type="protein sequence ID" value="OIW31834.1"/>
    <property type="molecule type" value="Genomic_DNA"/>
</dbReference>
<evidence type="ECO:0000259" key="2">
    <source>
        <dbReference type="Pfam" id="PF13302"/>
    </source>
</evidence>
<sequence length="236" mass="26416">MFPESERVSVKTTSPTRPLPPSSSRPAVTTERLIIRALVPEDAQAFHVLRTQAEVMANSAIGRVDKDLEETRSRLAAFVPPNDENTFHFAICLKETGEMIGVGGCHNLSSVFGWPELGYMLREELWGQGLATEFVRAWLNMWCELPRTVVQFDVHQKSAHSEHGGDEKTAEAVIAYTTAYNVGSQKVLEKSGFQHFLTWSVPDRRNPAVEVDLYGYRYFPNYHAAGKEMGDNVEAA</sequence>
<keyword evidence="3" id="KW-0012">Acyltransferase</keyword>
<evidence type="ECO:0000256" key="1">
    <source>
        <dbReference type="SAM" id="MobiDB-lite"/>
    </source>
</evidence>
<dbReference type="PANTHER" id="PTHR43792:SF1">
    <property type="entry name" value="N-ACETYLTRANSFERASE DOMAIN-CONTAINING PROTEIN"/>
    <property type="match status" value="1"/>
</dbReference>
<reference evidence="3 4" key="1">
    <citation type="submission" date="2016-10" db="EMBL/GenBank/DDBJ databases">
        <title>Draft genome sequence of Coniochaeta ligniaria NRRL30616, a lignocellulolytic fungus for bioabatement of inhibitors in plant biomass hydrolysates.</title>
        <authorList>
            <consortium name="DOE Joint Genome Institute"/>
            <person name="Jimenez D.J."/>
            <person name="Hector R.E."/>
            <person name="Riley R."/>
            <person name="Sun H."/>
            <person name="Grigoriev I.V."/>
            <person name="Van Elsas J.D."/>
            <person name="Nichols N.N."/>
        </authorList>
    </citation>
    <scope>NUCLEOTIDE SEQUENCE [LARGE SCALE GENOMIC DNA]</scope>
    <source>
        <strain evidence="3 4">NRRL 30616</strain>
    </source>
</reference>
<feature type="domain" description="N-acetyltransferase" evidence="2">
    <location>
        <begin position="32"/>
        <end position="194"/>
    </location>
</feature>
<protein>
    <submittedName>
        <fullName evidence="3">Acyl-CoA N-acyltransferase</fullName>
    </submittedName>
</protein>
<dbReference type="InterPro" id="IPR051531">
    <property type="entry name" value="N-acetyltransferase"/>
</dbReference>
<dbReference type="InParanoid" id="A0A1J7JVQ7"/>
<feature type="region of interest" description="Disordered" evidence="1">
    <location>
        <begin position="1"/>
        <end position="27"/>
    </location>
</feature>
<evidence type="ECO:0000313" key="4">
    <source>
        <dbReference type="Proteomes" id="UP000182658"/>
    </source>
</evidence>
<proteinExistence type="predicted"/>
<dbReference type="Gene3D" id="3.40.630.30">
    <property type="match status" value="1"/>
</dbReference>
<organism evidence="3 4">
    <name type="scientific">Coniochaeta ligniaria NRRL 30616</name>
    <dbReference type="NCBI Taxonomy" id="1408157"/>
    <lineage>
        <taxon>Eukaryota</taxon>
        <taxon>Fungi</taxon>
        <taxon>Dikarya</taxon>
        <taxon>Ascomycota</taxon>
        <taxon>Pezizomycotina</taxon>
        <taxon>Sordariomycetes</taxon>
        <taxon>Sordariomycetidae</taxon>
        <taxon>Coniochaetales</taxon>
        <taxon>Coniochaetaceae</taxon>
        <taxon>Coniochaeta</taxon>
    </lineage>
</organism>
<dbReference type="PANTHER" id="PTHR43792">
    <property type="entry name" value="GNAT FAMILY, PUTATIVE (AFU_ORTHOLOGUE AFUA_3G00765)-RELATED-RELATED"/>
    <property type="match status" value="1"/>
</dbReference>
<accession>A0A1J7JVQ7</accession>
<dbReference type="Proteomes" id="UP000182658">
    <property type="component" value="Unassembled WGS sequence"/>
</dbReference>
<dbReference type="InterPro" id="IPR000182">
    <property type="entry name" value="GNAT_dom"/>
</dbReference>
<evidence type="ECO:0000313" key="3">
    <source>
        <dbReference type="EMBL" id="OIW31834.1"/>
    </source>
</evidence>
<dbReference type="OrthoDB" id="4072826at2759"/>
<dbReference type="Pfam" id="PF13302">
    <property type="entry name" value="Acetyltransf_3"/>
    <property type="match status" value="1"/>
</dbReference>
<keyword evidence="3" id="KW-0808">Transferase</keyword>
<name>A0A1J7JVQ7_9PEZI</name>
<gene>
    <name evidence="3" type="ORF">CONLIGDRAFT_629519</name>
</gene>
<dbReference type="AlphaFoldDB" id="A0A1J7JVQ7"/>